<dbReference type="EMBL" id="CM044708">
    <property type="protein sequence ID" value="KAI5650223.1"/>
    <property type="molecule type" value="Genomic_DNA"/>
</dbReference>
<protein>
    <submittedName>
        <fullName evidence="1">Uncharacterized protein</fullName>
    </submittedName>
</protein>
<comment type="caution">
    <text evidence="1">The sequence shown here is derived from an EMBL/GenBank/DDBJ whole genome shotgun (WGS) entry which is preliminary data.</text>
</comment>
<organism evidence="1 2">
    <name type="scientific">Catharanthus roseus</name>
    <name type="common">Madagascar periwinkle</name>
    <name type="synonym">Vinca rosea</name>
    <dbReference type="NCBI Taxonomy" id="4058"/>
    <lineage>
        <taxon>Eukaryota</taxon>
        <taxon>Viridiplantae</taxon>
        <taxon>Streptophyta</taxon>
        <taxon>Embryophyta</taxon>
        <taxon>Tracheophyta</taxon>
        <taxon>Spermatophyta</taxon>
        <taxon>Magnoliopsida</taxon>
        <taxon>eudicotyledons</taxon>
        <taxon>Gunneridae</taxon>
        <taxon>Pentapetalae</taxon>
        <taxon>asterids</taxon>
        <taxon>lamiids</taxon>
        <taxon>Gentianales</taxon>
        <taxon>Apocynaceae</taxon>
        <taxon>Rauvolfioideae</taxon>
        <taxon>Vinceae</taxon>
        <taxon>Catharanthinae</taxon>
        <taxon>Catharanthus</taxon>
    </lineage>
</organism>
<evidence type="ECO:0000313" key="2">
    <source>
        <dbReference type="Proteomes" id="UP001060085"/>
    </source>
</evidence>
<evidence type="ECO:0000313" key="1">
    <source>
        <dbReference type="EMBL" id="KAI5650223.1"/>
    </source>
</evidence>
<reference evidence="2" key="1">
    <citation type="journal article" date="2023" name="Nat. Plants">
        <title>Single-cell RNA sequencing provides a high-resolution roadmap for understanding the multicellular compartmentation of specialized metabolism.</title>
        <authorList>
            <person name="Sun S."/>
            <person name="Shen X."/>
            <person name="Li Y."/>
            <person name="Li Y."/>
            <person name="Wang S."/>
            <person name="Li R."/>
            <person name="Zhang H."/>
            <person name="Shen G."/>
            <person name="Guo B."/>
            <person name="Wei J."/>
            <person name="Xu J."/>
            <person name="St-Pierre B."/>
            <person name="Chen S."/>
            <person name="Sun C."/>
        </authorList>
    </citation>
    <scope>NUCLEOTIDE SEQUENCE [LARGE SCALE GENOMIC DNA]</scope>
</reference>
<dbReference type="Proteomes" id="UP001060085">
    <property type="component" value="Linkage Group LG08"/>
</dbReference>
<proteinExistence type="predicted"/>
<name>A0ACB9ZRL2_CATRO</name>
<accession>A0ACB9ZRL2</accession>
<keyword evidence="2" id="KW-1185">Reference proteome</keyword>
<sequence length="562" mass="65951">MSMRSYEKGTTMKSNPNYNQKWIYIKVVSEQPPIEEKGVKDLKREEEAIFEQSSRRDFGGHPISYEHNSYDCYEGNRFGTRNDVRNGGNYVNMDEIFHKRKGDNEGYYDSYNYGGHNYRKGIEDKGRNMEKELGAILEELPINLSLNPSLMCYESYLSHVSIIGDICAISVGDGLFLVIPHDSLSHSGSMFDPFSYDFGVMNNASIESIVGFGLDGALFDILHDKCLGKFVENVGYVPSFFDTFMENHNDLVSLNQHMSFVRGQVEFSCNEQKLSNVINSLNTLFENTFGFQFYHLHFREILLKDIENRIGANLELFKVNPLAFEKSILRKEAFEQVDKCFFVEHLYYHKPFKDWFSKLFILCASFQKNSCAFILKHKFEDTLFIHLIFKEFFDRMIHEYYSFILNTFMFIWKELYALFVNGQQKFNKRYTRWMEFIEAIPNVNWYKRAKRAHCGGLMDSFCISNTYVILHEYFFGFGMKRDVERFINNCLEYKRDNSTSLTNGHDVNQLDMQEYLGVVTRAKPKPLKSHKDQIEQEKFQGLNFDVQDLMGLKFLFPRLYGA</sequence>
<gene>
    <name evidence="1" type="ORF">M9H77_36228</name>
</gene>